<gene>
    <name evidence="1" type="ORF">LNINA_LOCUS6082</name>
</gene>
<reference evidence="1 2" key="1">
    <citation type="submission" date="2023-11" db="EMBL/GenBank/DDBJ databases">
        <authorList>
            <person name="Okamura Y."/>
        </authorList>
    </citation>
    <scope>NUCLEOTIDE SEQUENCE [LARGE SCALE GENOMIC DNA]</scope>
</reference>
<name>A0AAV1JC62_9NEOP</name>
<protein>
    <submittedName>
        <fullName evidence="1">Uncharacterized protein</fullName>
    </submittedName>
</protein>
<keyword evidence="2" id="KW-1185">Reference proteome</keyword>
<accession>A0AAV1JC62</accession>
<organism evidence="1 2">
    <name type="scientific">Leptosia nina</name>
    <dbReference type="NCBI Taxonomy" id="320188"/>
    <lineage>
        <taxon>Eukaryota</taxon>
        <taxon>Metazoa</taxon>
        <taxon>Ecdysozoa</taxon>
        <taxon>Arthropoda</taxon>
        <taxon>Hexapoda</taxon>
        <taxon>Insecta</taxon>
        <taxon>Pterygota</taxon>
        <taxon>Neoptera</taxon>
        <taxon>Endopterygota</taxon>
        <taxon>Lepidoptera</taxon>
        <taxon>Glossata</taxon>
        <taxon>Ditrysia</taxon>
        <taxon>Papilionoidea</taxon>
        <taxon>Pieridae</taxon>
        <taxon>Pierinae</taxon>
        <taxon>Leptosia</taxon>
    </lineage>
</organism>
<proteinExistence type="predicted"/>
<evidence type="ECO:0000313" key="2">
    <source>
        <dbReference type="Proteomes" id="UP001497472"/>
    </source>
</evidence>
<dbReference type="EMBL" id="CAVLEF010000008">
    <property type="protein sequence ID" value="CAK1546517.1"/>
    <property type="molecule type" value="Genomic_DNA"/>
</dbReference>
<comment type="caution">
    <text evidence="1">The sequence shown here is derived from an EMBL/GenBank/DDBJ whole genome shotgun (WGS) entry which is preliminary data.</text>
</comment>
<evidence type="ECO:0000313" key="1">
    <source>
        <dbReference type="EMBL" id="CAK1546517.1"/>
    </source>
</evidence>
<dbReference type="AlphaFoldDB" id="A0AAV1JC62"/>
<sequence length="153" mass="17609">MKDLVQIWSRVTGRQYSSVNTGERELRDFTNNRLKNLDLDSGTYEANFSECEGLNKYDDLDFNERKDAIINRLFEKRRKGQITRQPKNATSKVLIPGPYQGASVTNTKIITIVHQRGFELLAWRTSQARSARGVFINSFEKVEEEVYDTLAIG</sequence>
<dbReference type="Proteomes" id="UP001497472">
    <property type="component" value="Unassembled WGS sequence"/>
</dbReference>